<dbReference type="KEGG" id="smiz:4412673_01207"/>
<name>A0AAJ4XB86_9SPHI</name>
<dbReference type="AlphaFoldDB" id="A0AAJ4XB86"/>
<accession>A0AAJ4XB86</accession>
<gene>
    <name evidence="1" type="ORF">SAMEA4412673_01207</name>
</gene>
<organism evidence="1 2">
    <name type="scientific">Sphingobacterium mizutaii</name>
    <dbReference type="NCBI Taxonomy" id="1010"/>
    <lineage>
        <taxon>Bacteria</taxon>
        <taxon>Pseudomonadati</taxon>
        <taxon>Bacteroidota</taxon>
        <taxon>Sphingobacteriia</taxon>
        <taxon>Sphingobacteriales</taxon>
        <taxon>Sphingobacteriaceae</taxon>
        <taxon>Sphingobacterium</taxon>
    </lineage>
</organism>
<evidence type="ECO:0000313" key="1">
    <source>
        <dbReference type="EMBL" id="SNV46265.1"/>
    </source>
</evidence>
<protein>
    <recommendedName>
        <fullName evidence="3">Lipoprotein</fullName>
    </recommendedName>
</protein>
<reference evidence="1 2" key="1">
    <citation type="submission" date="2017-06" db="EMBL/GenBank/DDBJ databases">
        <authorList>
            <consortium name="Pathogen Informatics"/>
        </authorList>
    </citation>
    <scope>NUCLEOTIDE SEQUENCE [LARGE SCALE GENOMIC DNA]</scope>
    <source>
        <strain evidence="1 2">NCTC12149</strain>
    </source>
</reference>
<evidence type="ECO:0008006" key="3">
    <source>
        <dbReference type="Google" id="ProtNLM"/>
    </source>
</evidence>
<dbReference type="PROSITE" id="PS51257">
    <property type="entry name" value="PROKAR_LIPOPROTEIN"/>
    <property type="match status" value="1"/>
</dbReference>
<dbReference type="RefSeq" id="WP_093094978.1">
    <property type="nucleotide sequence ID" value="NZ_FNGK01000001.1"/>
</dbReference>
<proteinExistence type="predicted"/>
<evidence type="ECO:0000313" key="2">
    <source>
        <dbReference type="Proteomes" id="UP000215355"/>
    </source>
</evidence>
<dbReference type="Proteomes" id="UP000215355">
    <property type="component" value="Chromosome 1"/>
</dbReference>
<sequence length="145" mass="16379">MKNTGQSLIIFFSILSIVFLQSCSDLNQQDLIEKKLVSYQGRDTVTIDLILHEKRFVGKYKVNGPGDYLITGEVEGEIKADTLLGSLYYTPFGWRDKKRKAFALLAKNDQYFSGKGTELIYMGIPYFVPTTLSFGPDKGVYQVVD</sequence>
<dbReference type="EMBL" id="LT906468">
    <property type="protein sequence ID" value="SNV46265.1"/>
    <property type="molecule type" value="Genomic_DNA"/>
</dbReference>